<dbReference type="Gene3D" id="3.10.10.10">
    <property type="entry name" value="HIV Type 1 Reverse Transcriptase, subunit A, domain 1"/>
    <property type="match status" value="1"/>
</dbReference>
<evidence type="ECO:0000256" key="1">
    <source>
        <dbReference type="ARBA" id="ARBA00022664"/>
    </source>
</evidence>
<dbReference type="SUPFAM" id="SSF54160">
    <property type="entry name" value="Chromo domain-like"/>
    <property type="match status" value="1"/>
</dbReference>
<dbReference type="InterPro" id="IPR043128">
    <property type="entry name" value="Rev_trsase/Diguanyl_cyclase"/>
</dbReference>
<evidence type="ECO:0000256" key="4">
    <source>
        <dbReference type="ARBA" id="ARBA00022695"/>
    </source>
</evidence>
<dbReference type="PANTHER" id="PTHR37984:SF5">
    <property type="entry name" value="PROTEIN NYNRIN-LIKE"/>
    <property type="match status" value="1"/>
</dbReference>
<evidence type="ECO:0000256" key="3">
    <source>
        <dbReference type="ARBA" id="ARBA00022679"/>
    </source>
</evidence>
<dbReference type="InterPro" id="IPR056924">
    <property type="entry name" value="SH3_Tf2-1"/>
</dbReference>
<sequence>MERENPGQEHRRPTRSSPQPPSPTAAPAPGGSHTPRAPSIARPSTRPPSVSRPATRSPSATGHYEATAPRSGPSATAAGKQPARGATSRAASQLGSPTIQEPTRPPSRVLSVHSPSRGRSATGGQGQSRFEPAAAPPSSPHDGPRVDLPPPRSSSRSSQFSLDSKGLAKIDKNWTSIRSGNRRDSIKPNTMVDLMNVLQKSARRFRELRSQVQAAEDDLAAEIEGLTILHESQQEDDEEPNAAPADPEQLALDDDEVEDELFATADAPEDIPTVPVIDRLDADRQRRLRNAGLGGYNPIGTQQPQEYRQSTPRADRPANAPREPPRRNVGFEHSGFPASPARAPEDWTAYDSASRVEPPRRAAHGVIPPPAAPGLRPRRSLAPSMAVGTQPPRYADPRARAPEHDVAYIGPSMQPREMFGVQRLLDMITEMVSEEADSPPPAYLKVAKLSPPKSYDGTDDLDQFELWLRNLLEYFYTLRITGPSTDRDRLRLLSTSLEDEAAMWFYNTVQSTSREKHQWSFEEAIIGLFRRFIHRDTYLYAAQQFEQLRFDSSKGGVAALYERMLYLADRMWERPSPFQMRTRFLDALPERYENTLTVLNGLSDKYNTLSELYRAALDIEQSSRDMHARRNARGAHSGPSNATSTAKPSADSRTRRKAISPSNKPAHASDSTTRPTPSVARPGEASRPRPAGPTGERPRGQGNGPPRHSTRNPATKAAVKCFSCGQIGHFASDPECPNAGKRDGTAPRLFAQRVVDDTSDAEPVDPDVKETEGDVGHAPDEGDDGNDVENGPVNGDYPRSDYGWGGSQYDSDPNGYETPLDDGDVVHFASMRVESIRDDSASTMLRINSMAVGRDREARHGWMYDAKVRRIEDPGAQPRRINATQQSTWLNQWGYSWVRKVVVHESTSAHRRISELEKYAGPRKDRFGFDDPLGVNELLDRIAKEQWEEEEIRRTHVGFVIDENEEELIALRTRWYEATEDIMRPAPDTLPPFREVDHRIPLIDEKKVYRYHLPRCAEAIKGDLLAKINRYVKAGWWRPATVPQAAPLLCVAKKNGKLRTVIDARQRNDNTVHDLTPFPDQDQIRMDVARAKYRSKIDLSDAYEQVRIVAEDIWKTAFATPFGTFVSEVMQQGDCNAPSTFQRLMTTIFRDYINRFVHVYLDDIFVYSDTIEDHERHLKLVFDALRKAQLFLSKSKCDLYSKDLDCLGHRIDDRGLHADTDKMSRIRNWRTPRSYNEVQRFLGLVNYLAHFMPDISAYTSPLSDMVHNDRPFVWRALHDKCFESIKALACKVPVLRPIDPRRPEPIWLICDASIFGIGTLYGQGENWQTCRPAGFLSKKFTSAQRAYHTYEQEALAIMEGLLKWEDKLLGRDIRIVTDHKALEFMKGVKNPNRRQIRWYEYLARFDYDITYIPGRLNKVADCLSRYYENDTPDDVIEDYHVVNADTRLDPEGDDLPQSRILELRADRVVRQSQRLRERNAPRHLGPTLMDGTEDRVLEAEQLAQHRPASPIGDAALTSNENPTLAESLARGPPLRPQLAKEEGFLSAVREGYSHDNTFNKVLSNPTHYSTFAVKEGLIYSKNRMGEEVLCLPRALYRKRYIPELAIDRAHSTLGHLGPQRTSEYVRRWFWWPALRKDVDKFCATCGTCHTVKASTKLPAGLLHSLPLALVPWTSISMDFVGLFPLSHGYDYIWVIVCRLTSMVHLIPVRTTDTAADLALVYLREVIRLHGLPESIVSDRDSKFTSKFWKELHRLMGAKLLMSTSFHPQTDGLSERTIRSITQILRAIVSPNQLDWYEKLPLAEFALNSATSATTGFAPFELNYGYLPRSLSGIKTESPFTGVREFAQRAKANLEIAHDAIIEARVSQTYHANKHRQEEPEFSVGDLVYLSTKNLSVPKGRARKLVPKFIGPYKILECIPRTSNYVLDLPAELRDRRIHPRFHVSLLRRHEANDDALFPHREARAFYDFGQDDETEWLVDEIIGHAWTGNKCQFHVRWTLGDHTWEPYEHCKQLAALDEYCQLMGVASWRALPRKPKA</sequence>
<evidence type="ECO:0000259" key="18">
    <source>
        <dbReference type="PROSITE" id="PS50878"/>
    </source>
</evidence>
<dbReference type="GO" id="GO:0003964">
    <property type="term" value="F:RNA-directed DNA polymerase activity"/>
    <property type="evidence" value="ECO:0007669"/>
    <property type="project" value="UniProtKB-KW"/>
</dbReference>
<feature type="region of interest" description="Disordered" evidence="17">
    <location>
        <begin position="754"/>
        <end position="818"/>
    </location>
</feature>
<evidence type="ECO:0000256" key="9">
    <source>
        <dbReference type="ARBA" id="ARBA00022801"/>
    </source>
</evidence>
<dbReference type="Proteomes" id="UP000184267">
    <property type="component" value="Unassembled WGS sequence"/>
</dbReference>
<evidence type="ECO:0000256" key="12">
    <source>
        <dbReference type="ARBA" id="ARBA00022908"/>
    </source>
</evidence>
<keyword evidence="14" id="KW-0239">DNA-directed DNA polymerase</keyword>
<dbReference type="Gene3D" id="2.40.50.40">
    <property type="match status" value="1"/>
</dbReference>
<keyword evidence="11" id="KW-0694">RNA-binding</keyword>
<dbReference type="Gene3D" id="1.10.340.70">
    <property type="match status" value="1"/>
</dbReference>
<dbReference type="FunFam" id="3.30.70.270:FF:000063">
    <property type="entry name" value="Zinc knuckle domaincontaining protein"/>
    <property type="match status" value="1"/>
</dbReference>
<accession>A0A1M2VMY7</accession>
<feature type="compositionally biased region" description="Polar residues" evidence="17">
    <location>
        <begin position="638"/>
        <end position="647"/>
    </location>
</feature>
<dbReference type="CDD" id="cd00024">
    <property type="entry name" value="CD_CSD"/>
    <property type="match status" value="1"/>
</dbReference>
<dbReference type="EMBL" id="MNAD01000991">
    <property type="protein sequence ID" value="OJT08961.1"/>
    <property type="molecule type" value="Genomic_DNA"/>
</dbReference>
<keyword evidence="16" id="KW-0233">DNA recombination</keyword>
<evidence type="ECO:0000256" key="2">
    <source>
        <dbReference type="ARBA" id="ARBA00022670"/>
    </source>
</evidence>
<dbReference type="InterPro" id="IPR041588">
    <property type="entry name" value="Integrase_H2C2"/>
</dbReference>
<dbReference type="InterPro" id="IPR041373">
    <property type="entry name" value="RT_RNaseH"/>
</dbReference>
<dbReference type="PROSITE" id="PS50878">
    <property type="entry name" value="RT_POL"/>
    <property type="match status" value="1"/>
</dbReference>
<evidence type="ECO:0000256" key="10">
    <source>
        <dbReference type="ARBA" id="ARBA00022842"/>
    </source>
</evidence>
<feature type="domain" description="Integrase catalytic" evidence="19">
    <location>
        <begin position="1667"/>
        <end position="1826"/>
    </location>
</feature>
<evidence type="ECO:0000259" key="19">
    <source>
        <dbReference type="PROSITE" id="PS50994"/>
    </source>
</evidence>
<evidence type="ECO:0000256" key="7">
    <source>
        <dbReference type="ARBA" id="ARBA00022750"/>
    </source>
</evidence>
<organism evidence="20 21">
    <name type="scientific">Trametes pubescens</name>
    <name type="common">White-rot fungus</name>
    <dbReference type="NCBI Taxonomy" id="154538"/>
    <lineage>
        <taxon>Eukaryota</taxon>
        <taxon>Fungi</taxon>
        <taxon>Dikarya</taxon>
        <taxon>Basidiomycota</taxon>
        <taxon>Agaricomycotina</taxon>
        <taxon>Agaricomycetes</taxon>
        <taxon>Polyporales</taxon>
        <taxon>Polyporaceae</taxon>
        <taxon>Trametes</taxon>
    </lineage>
</organism>
<keyword evidence="13" id="KW-0695">RNA-directed DNA polymerase</keyword>
<evidence type="ECO:0000313" key="20">
    <source>
        <dbReference type="EMBL" id="OJT08961.1"/>
    </source>
</evidence>
<dbReference type="InterPro" id="IPR043502">
    <property type="entry name" value="DNA/RNA_pol_sf"/>
</dbReference>
<feature type="compositionally biased region" description="Acidic residues" evidence="17">
    <location>
        <begin position="251"/>
        <end position="261"/>
    </location>
</feature>
<dbReference type="GO" id="GO:0005634">
    <property type="term" value="C:nucleus"/>
    <property type="evidence" value="ECO:0007669"/>
    <property type="project" value="UniProtKB-ARBA"/>
</dbReference>
<dbReference type="GO" id="GO:0006310">
    <property type="term" value="P:DNA recombination"/>
    <property type="evidence" value="ECO:0007669"/>
    <property type="project" value="UniProtKB-KW"/>
</dbReference>
<dbReference type="SUPFAM" id="SSF57756">
    <property type="entry name" value="Retrovirus zinc finger-like domains"/>
    <property type="match status" value="1"/>
</dbReference>
<protein>
    <submittedName>
        <fullName evidence="20">Transposon Ty3-I Gag-Pol polyprotein</fullName>
    </submittedName>
</protein>
<dbReference type="GO" id="GO:0015074">
    <property type="term" value="P:DNA integration"/>
    <property type="evidence" value="ECO:0007669"/>
    <property type="project" value="UniProtKB-KW"/>
</dbReference>
<feature type="region of interest" description="Disordered" evidence="17">
    <location>
        <begin position="228"/>
        <end position="344"/>
    </location>
</feature>
<keyword evidence="7" id="KW-0064">Aspartyl protease</keyword>
<evidence type="ECO:0000256" key="15">
    <source>
        <dbReference type="ARBA" id="ARBA00023125"/>
    </source>
</evidence>
<dbReference type="SUPFAM" id="SSF53098">
    <property type="entry name" value="Ribonuclease H-like"/>
    <property type="match status" value="1"/>
</dbReference>
<feature type="compositionally biased region" description="Basic and acidic residues" evidence="17">
    <location>
        <begin position="766"/>
        <end position="780"/>
    </location>
</feature>
<dbReference type="GO" id="GO:0004519">
    <property type="term" value="F:endonuclease activity"/>
    <property type="evidence" value="ECO:0007669"/>
    <property type="project" value="UniProtKB-KW"/>
</dbReference>
<keyword evidence="6" id="KW-0479">Metal-binding</keyword>
<evidence type="ECO:0000256" key="14">
    <source>
        <dbReference type="ARBA" id="ARBA00022932"/>
    </source>
</evidence>
<keyword evidence="2" id="KW-0645">Protease</keyword>
<feature type="compositionally biased region" description="Polar residues" evidence="17">
    <location>
        <begin position="89"/>
        <end position="101"/>
    </location>
</feature>
<dbReference type="GO" id="GO:0008270">
    <property type="term" value="F:zinc ion binding"/>
    <property type="evidence" value="ECO:0007669"/>
    <property type="project" value="InterPro"/>
</dbReference>
<dbReference type="SUPFAM" id="SSF56672">
    <property type="entry name" value="DNA/RNA polymerases"/>
    <property type="match status" value="1"/>
</dbReference>
<comment type="caution">
    <text evidence="20">The sequence shown here is derived from an EMBL/GenBank/DDBJ whole genome shotgun (WGS) entry which is preliminary data.</text>
</comment>
<keyword evidence="10" id="KW-0460">Magnesium</keyword>
<keyword evidence="8" id="KW-0255">Endonuclease</keyword>
<dbReference type="CDD" id="cd01647">
    <property type="entry name" value="RT_LTR"/>
    <property type="match status" value="1"/>
</dbReference>
<evidence type="ECO:0000256" key="11">
    <source>
        <dbReference type="ARBA" id="ARBA00022884"/>
    </source>
</evidence>
<dbReference type="InterPro" id="IPR001584">
    <property type="entry name" value="Integrase_cat-core"/>
</dbReference>
<evidence type="ECO:0000256" key="17">
    <source>
        <dbReference type="SAM" id="MobiDB-lite"/>
    </source>
</evidence>
<dbReference type="GO" id="GO:0006508">
    <property type="term" value="P:proteolysis"/>
    <property type="evidence" value="ECO:0007669"/>
    <property type="project" value="UniProtKB-KW"/>
</dbReference>
<dbReference type="GO" id="GO:0004190">
    <property type="term" value="F:aspartic-type endopeptidase activity"/>
    <property type="evidence" value="ECO:0007669"/>
    <property type="project" value="UniProtKB-KW"/>
</dbReference>
<dbReference type="Pfam" id="PF24626">
    <property type="entry name" value="SH3_Tf2-1"/>
    <property type="match status" value="1"/>
</dbReference>
<dbReference type="Gene3D" id="3.30.70.270">
    <property type="match status" value="2"/>
</dbReference>
<dbReference type="GO" id="GO:0006397">
    <property type="term" value="P:mRNA processing"/>
    <property type="evidence" value="ECO:0007669"/>
    <property type="project" value="UniProtKB-KW"/>
</dbReference>
<dbReference type="PANTHER" id="PTHR37984">
    <property type="entry name" value="PROTEIN CBG26694"/>
    <property type="match status" value="1"/>
</dbReference>
<evidence type="ECO:0000256" key="13">
    <source>
        <dbReference type="ARBA" id="ARBA00022918"/>
    </source>
</evidence>
<name>A0A1M2VMY7_TRAPU</name>
<proteinExistence type="predicted"/>
<feature type="compositionally biased region" description="Polar residues" evidence="17">
    <location>
        <begin position="299"/>
        <end position="311"/>
    </location>
</feature>
<feature type="compositionally biased region" description="Low complexity" evidence="17">
    <location>
        <begin position="27"/>
        <end position="60"/>
    </location>
</feature>
<dbReference type="InterPro" id="IPR036875">
    <property type="entry name" value="Znf_CCHC_sf"/>
</dbReference>
<feature type="compositionally biased region" description="Basic and acidic residues" evidence="17">
    <location>
        <begin position="1"/>
        <end position="11"/>
    </location>
</feature>
<dbReference type="GO" id="GO:0003677">
    <property type="term" value="F:DNA binding"/>
    <property type="evidence" value="ECO:0007669"/>
    <property type="project" value="UniProtKB-KW"/>
</dbReference>
<keyword evidence="9" id="KW-0378">Hydrolase</keyword>
<evidence type="ECO:0000256" key="16">
    <source>
        <dbReference type="ARBA" id="ARBA00023172"/>
    </source>
</evidence>
<keyword evidence="15" id="KW-0238">DNA-binding</keyword>
<keyword evidence="3" id="KW-0808">Transferase</keyword>
<dbReference type="InterPro" id="IPR016197">
    <property type="entry name" value="Chromo-like_dom_sf"/>
</dbReference>
<evidence type="ECO:0000256" key="5">
    <source>
        <dbReference type="ARBA" id="ARBA00022722"/>
    </source>
</evidence>
<dbReference type="InterPro" id="IPR012337">
    <property type="entry name" value="RNaseH-like_sf"/>
</dbReference>
<gene>
    <name evidence="20" type="ORF">TRAPUB_95</name>
</gene>
<feature type="domain" description="Reverse transcriptase" evidence="18">
    <location>
        <begin position="1032"/>
        <end position="1211"/>
    </location>
</feature>
<dbReference type="STRING" id="154538.A0A1M2VMY7"/>
<dbReference type="GO" id="GO:0003723">
    <property type="term" value="F:RNA binding"/>
    <property type="evidence" value="ECO:0007669"/>
    <property type="project" value="UniProtKB-KW"/>
</dbReference>
<keyword evidence="21" id="KW-1185">Reference proteome</keyword>
<dbReference type="CDD" id="cd09274">
    <property type="entry name" value="RNase_HI_RT_Ty3"/>
    <property type="match status" value="1"/>
</dbReference>
<dbReference type="Pfam" id="PF17921">
    <property type="entry name" value="Integrase_H2C2"/>
    <property type="match status" value="1"/>
</dbReference>
<dbReference type="Pfam" id="PF17917">
    <property type="entry name" value="RT_RNaseH"/>
    <property type="match status" value="1"/>
</dbReference>
<dbReference type="Pfam" id="PF00078">
    <property type="entry name" value="RVT_1"/>
    <property type="match status" value="1"/>
</dbReference>
<evidence type="ECO:0000256" key="6">
    <source>
        <dbReference type="ARBA" id="ARBA00022723"/>
    </source>
</evidence>
<dbReference type="GO" id="GO:0003887">
    <property type="term" value="F:DNA-directed DNA polymerase activity"/>
    <property type="evidence" value="ECO:0007669"/>
    <property type="project" value="UniProtKB-KW"/>
</dbReference>
<dbReference type="InterPro" id="IPR036397">
    <property type="entry name" value="RNaseH_sf"/>
</dbReference>
<keyword evidence="1" id="KW-0507">mRNA processing</keyword>
<evidence type="ECO:0000256" key="8">
    <source>
        <dbReference type="ARBA" id="ARBA00022759"/>
    </source>
</evidence>
<dbReference type="Gene3D" id="3.30.420.10">
    <property type="entry name" value="Ribonuclease H-like superfamily/Ribonuclease H"/>
    <property type="match status" value="1"/>
</dbReference>
<keyword evidence="12" id="KW-0229">DNA integration</keyword>
<keyword evidence="5" id="KW-0540">Nuclease</keyword>
<feature type="region of interest" description="Disordered" evidence="17">
    <location>
        <begin position="625"/>
        <end position="714"/>
    </location>
</feature>
<dbReference type="OrthoDB" id="2797467at2759"/>
<evidence type="ECO:0000313" key="21">
    <source>
        <dbReference type="Proteomes" id="UP000184267"/>
    </source>
</evidence>
<keyword evidence="4" id="KW-0548">Nucleotidyltransferase</keyword>
<feature type="region of interest" description="Disordered" evidence="17">
    <location>
        <begin position="359"/>
        <end position="378"/>
    </location>
</feature>
<dbReference type="InterPro" id="IPR050951">
    <property type="entry name" value="Retrovirus_Pol_polyprotein"/>
</dbReference>
<feature type="region of interest" description="Disordered" evidence="17">
    <location>
        <begin position="1"/>
        <end position="188"/>
    </location>
</feature>
<reference evidence="20 21" key="1">
    <citation type="submission" date="2016-10" db="EMBL/GenBank/DDBJ databases">
        <title>Genome sequence of the basidiomycete white-rot fungus Trametes pubescens.</title>
        <authorList>
            <person name="Makela M.R."/>
            <person name="Granchi Z."/>
            <person name="Peng M."/>
            <person name="De Vries R.P."/>
            <person name="Grigoriev I."/>
            <person name="Riley R."/>
            <person name="Hilden K."/>
        </authorList>
    </citation>
    <scope>NUCLEOTIDE SEQUENCE [LARGE SCALE GENOMIC DNA]</scope>
    <source>
        <strain evidence="20 21">FBCC735</strain>
    </source>
</reference>
<dbReference type="InterPro" id="IPR000477">
    <property type="entry name" value="RT_dom"/>
</dbReference>
<dbReference type="PROSITE" id="PS50994">
    <property type="entry name" value="INTEGRASE"/>
    <property type="match status" value="1"/>
</dbReference>